<feature type="transmembrane region" description="Helical" evidence="11">
    <location>
        <begin position="46"/>
        <end position="67"/>
    </location>
</feature>
<name>A0ABX6ER99_KLUMA</name>
<feature type="transmembrane region" description="Helical" evidence="11">
    <location>
        <begin position="284"/>
        <end position="307"/>
    </location>
</feature>
<dbReference type="Proteomes" id="UP000422736">
    <property type="component" value="Chromosome 1"/>
</dbReference>
<feature type="transmembrane region" description="Helical" evidence="11">
    <location>
        <begin position="6"/>
        <end position="25"/>
    </location>
</feature>
<comment type="subcellular location">
    <subcellularLocation>
        <location evidence="1">Endoplasmic reticulum membrane</location>
        <topology evidence="1">Multi-pass membrane protein</topology>
    </subcellularLocation>
</comment>
<gene>
    <name evidence="13" type="primary">RCE1</name>
    <name evidence="13" type="ORF">FIM1_260</name>
</gene>
<feature type="domain" description="CAAX prenyl protease 2/Lysostaphin resistance protein A-like" evidence="12">
    <location>
        <begin position="150"/>
        <end position="261"/>
    </location>
</feature>
<evidence type="ECO:0000256" key="6">
    <source>
        <dbReference type="ARBA" id="ARBA00022824"/>
    </source>
</evidence>
<comment type="similarity">
    <text evidence="2">Belongs to the peptidase U48 family.</text>
</comment>
<comment type="catalytic activity">
    <reaction evidence="9">
        <text>Hydrolyzes the peptide bond -P2-(S-farnesyl or geranylgeranyl)C-P1'-P2'-P3'-COOH where P1' and P2' are amino acids with aliphatic sidechains and P3' is any C-terminal residue.</text>
        <dbReference type="EC" id="3.4.26.1"/>
    </reaction>
</comment>
<accession>A0ABX6ER99</accession>
<proteinExistence type="inferred from homology"/>
<dbReference type="EMBL" id="CP015054">
    <property type="protein sequence ID" value="QGN13618.1"/>
    <property type="molecule type" value="Genomic_DNA"/>
</dbReference>
<keyword evidence="5" id="KW-0378">Hydrolase</keyword>
<dbReference type="Pfam" id="PF02517">
    <property type="entry name" value="Rce1-like"/>
    <property type="match status" value="1"/>
</dbReference>
<evidence type="ECO:0000256" key="10">
    <source>
        <dbReference type="ARBA" id="ARBA00049729"/>
    </source>
</evidence>
<dbReference type="GO" id="GO:0006508">
    <property type="term" value="P:proteolysis"/>
    <property type="evidence" value="ECO:0007669"/>
    <property type="project" value="UniProtKB-KW"/>
</dbReference>
<organism evidence="13 14">
    <name type="scientific">Kluyveromyces marxianus</name>
    <name type="common">Yeast</name>
    <name type="synonym">Candida kefyr</name>
    <dbReference type="NCBI Taxonomy" id="4911"/>
    <lineage>
        <taxon>Eukaryota</taxon>
        <taxon>Fungi</taxon>
        <taxon>Dikarya</taxon>
        <taxon>Ascomycota</taxon>
        <taxon>Saccharomycotina</taxon>
        <taxon>Saccharomycetes</taxon>
        <taxon>Saccharomycetales</taxon>
        <taxon>Saccharomycetaceae</taxon>
        <taxon>Kluyveromyces</taxon>
    </lineage>
</organism>
<evidence type="ECO:0000313" key="13">
    <source>
        <dbReference type="EMBL" id="QGN13618.1"/>
    </source>
</evidence>
<keyword evidence="8 11" id="KW-0472">Membrane</keyword>
<dbReference type="InterPro" id="IPR003675">
    <property type="entry name" value="Rce1/LyrA-like_dom"/>
</dbReference>
<sequence>MGMERLSDVIGIYVSVSYVIAVYLASKNVNDFKIRRNDPNVIKARMKSVTLLTLLNLIMIPLVLKYLNGDDIKNTLLRFGLVPGFLNNPKTGLPEWIPRGYFKDVVSHMKLAAILYTSPLIDSFLHYCFMPDKSWNDMFKDIIYEFSNIWGFRDYIFGPVTEELFYTSMILVCYLRLCHNSTIHDANYLKFVVPNLFGFAHLHHAYEQYTLGMMNFINIVFVTLLQMTYTWLFGSFTNHLFLNSAGNLLSCILIHTFCNFMGLPQGNSFSKSYSILPEGKKSRLGTMASLIWRLLYLPTLIITIVAFKNNFSSLTRSDSFPALI</sequence>
<dbReference type="PANTHER" id="PTHR13046">
    <property type="entry name" value="PROTEASE U48 CAAX PRENYL PROTEASE RCE1"/>
    <property type="match status" value="1"/>
</dbReference>
<keyword evidence="7 11" id="KW-1133">Transmembrane helix</keyword>
<dbReference type="PANTHER" id="PTHR13046:SF0">
    <property type="entry name" value="CAAX PRENYL PROTEASE 2"/>
    <property type="match status" value="1"/>
</dbReference>
<feature type="transmembrane region" description="Helical" evidence="11">
    <location>
        <begin position="216"/>
        <end position="234"/>
    </location>
</feature>
<evidence type="ECO:0000256" key="2">
    <source>
        <dbReference type="ARBA" id="ARBA00006897"/>
    </source>
</evidence>
<evidence type="ECO:0000256" key="8">
    <source>
        <dbReference type="ARBA" id="ARBA00023136"/>
    </source>
</evidence>
<evidence type="ECO:0000256" key="7">
    <source>
        <dbReference type="ARBA" id="ARBA00022989"/>
    </source>
</evidence>
<evidence type="ECO:0000313" key="14">
    <source>
        <dbReference type="Proteomes" id="UP000422736"/>
    </source>
</evidence>
<evidence type="ECO:0000256" key="11">
    <source>
        <dbReference type="SAM" id="Phobius"/>
    </source>
</evidence>
<evidence type="ECO:0000256" key="9">
    <source>
        <dbReference type="ARBA" id="ARBA00047280"/>
    </source>
</evidence>
<evidence type="ECO:0000256" key="1">
    <source>
        <dbReference type="ARBA" id="ARBA00004477"/>
    </source>
</evidence>
<evidence type="ECO:0000259" key="12">
    <source>
        <dbReference type="Pfam" id="PF02517"/>
    </source>
</evidence>
<evidence type="ECO:0000256" key="3">
    <source>
        <dbReference type="ARBA" id="ARBA00022670"/>
    </source>
</evidence>
<feature type="transmembrane region" description="Helical" evidence="11">
    <location>
        <begin position="111"/>
        <end position="130"/>
    </location>
</feature>
<keyword evidence="14" id="KW-1185">Reference proteome</keyword>
<dbReference type="EC" id="3.4.26.1" evidence="10"/>
<evidence type="ECO:0000256" key="4">
    <source>
        <dbReference type="ARBA" id="ARBA00022692"/>
    </source>
</evidence>
<reference evidence="13 14" key="1">
    <citation type="submission" date="2016-03" db="EMBL/GenBank/DDBJ databases">
        <title>How can Kluyveromyces marxianus grow so fast - potential evolutionary course in Saccharomyces Complex revealed by comparative genomics.</title>
        <authorList>
            <person name="Mo W."/>
            <person name="Lu W."/>
            <person name="Yang X."/>
            <person name="Qi J."/>
            <person name="Lv H."/>
        </authorList>
    </citation>
    <scope>NUCLEOTIDE SEQUENCE [LARGE SCALE GENOMIC DNA]</scope>
    <source>
        <strain evidence="13 14">FIM1</strain>
    </source>
</reference>
<evidence type="ECO:0000256" key="5">
    <source>
        <dbReference type="ARBA" id="ARBA00022801"/>
    </source>
</evidence>
<dbReference type="GO" id="GO:0008233">
    <property type="term" value="F:peptidase activity"/>
    <property type="evidence" value="ECO:0007669"/>
    <property type="project" value="UniProtKB-KW"/>
</dbReference>
<protein>
    <recommendedName>
        <fullName evidence="10">intramembrane prenyl-peptidase Rce1</fullName>
        <ecNumber evidence="10">3.4.26.1</ecNumber>
    </recommendedName>
</protein>
<dbReference type="InterPro" id="IPR039731">
    <property type="entry name" value="Rce1"/>
</dbReference>
<keyword evidence="4 11" id="KW-0812">Transmembrane</keyword>
<feature type="transmembrane region" description="Helical" evidence="11">
    <location>
        <begin position="240"/>
        <end position="263"/>
    </location>
</feature>
<keyword evidence="6" id="KW-0256">Endoplasmic reticulum</keyword>
<keyword evidence="3 13" id="KW-0645">Protease</keyword>